<accession>A0ABV8DVK6</accession>
<gene>
    <name evidence="2" type="ORF">ACFO0B_18240</name>
</gene>
<proteinExistence type="predicted"/>
<feature type="transmembrane region" description="Helical" evidence="1">
    <location>
        <begin position="148"/>
        <end position="171"/>
    </location>
</feature>
<feature type="transmembrane region" description="Helical" evidence="1">
    <location>
        <begin position="72"/>
        <end position="95"/>
    </location>
</feature>
<protein>
    <submittedName>
        <fullName evidence="2">Uncharacterized protein</fullName>
    </submittedName>
</protein>
<feature type="transmembrane region" description="Helical" evidence="1">
    <location>
        <begin position="125"/>
        <end position="142"/>
    </location>
</feature>
<dbReference type="EMBL" id="JBHSAX010000014">
    <property type="protein sequence ID" value="MFC3963933.1"/>
    <property type="molecule type" value="Genomic_DNA"/>
</dbReference>
<comment type="caution">
    <text evidence="2">The sequence shown here is derived from an EMBL/GenBank/DDBJ whole genome shotgun (WGS) entry which is preliminary data.</text>
</comment>
<keyword evidence="1" id="KW-0472">Membrane</keyword>
<name>A0ABV8DVK6_9NOCA</name>
<keyword evidence="1" id="KW-0812">Transmembrane</keyword>
<feature type="transmembrane region" description="Helical" evidence="1">
    <location>
        <begin position="45"/>
        <end position="65"/>
    </location>
</feature>
<keyword evidence="3" id="KW-1185">Reference proteome</keyword>
<evidence type="ECO:0000256" key="1">
    <source>
        <dbReference type="SAM" id="Phobius"/>
    </source>
</evidence>
<feature type="transmembrane region" description="Helical" evidence="1">
    <location>
        <begin position="20"/>
        <end position="39"/>
    </location>
</feature>
<keyword evidence="1" id="KW-1133">Transmembrane helix</keyword>
<reference evidence="3" key="1">
    <citation type="journal article" date="2019" name="Int. J. Syst. Evol. Microbiol.">
        <title>The Global Catalogue of Microorganisms (GCM) 10K type strain sequencing project: providing services to taxonomists for standard genome sequencing and annotation.</title>
        <authorList>
            <consortium name="The Broad Institute Genomics Platform"/>
            <consortium name="The Broad Institute Genome Sequencing Center for Infectious Disease"/>
            <person name="Wu L."/>
            <person name="Ma J."/>
        </authorList>
    </citation>
    <scope>NUCLEOTIDE SEQUENCE [LARGE SCALE GENOMIC DNA]</scope>
    <source>
        <strain evidence="3">CGMCC 4.7330</strain>
    </source>
</reference>
<evidence type="ECO:0000313" key="3">
    <source>
        <dbReference type="Proteomes" id="UP001595696"/>
    </source>
</evidence>
<dbReference type="Proteomes" id="UP001595696">
    <property type="component" value="Unassembled WGS sequence"/>
</dbReference>
<evidence type="ECO:0000313" key="2">
    <source>
        <dbReference type="EMBL" id="MFC3963933.1"/>
    </source>
</evidence>
<organism evidence="2 3">
    <name type="scientific">Nocardia jiangsuensis</name>
    <dbReference type="NCBI Taxonomy" id="1691563"/>
    <lineage>
        <taxon>Bacteria</taxon>
        <taxon>Bacillati</taxon>
        <taxon>Actinomycetota</taxon>
        <taxon>Actinomycetes</taxon>
        <taxon>Mycobacteriales</taxon>
        <taxon>Nocardiaceae</taxon>
        <taxon>Nocardia</taxon>
    </lineage>
</organism>
<sequence length="340" mass="36137">MSAGDTKDIRDLLGMHTTGARVMVGAYVLLISVVTVATWPGMRTVWPTVLSLVVLAVATVALIAVPGDPLPLVATVAMTLAGPFACAVTLVVVPVPMLTPLQAWTHGGATTIYCFMCVRGRSGFAWLGILGVTLVYMAWTGLTGQGAVAGFGLVAIEIGPLGMATVLSYTLRPNAQLTFELRDAARDRYAEESAAAATMQERDLQVTRLDRLTRPLLTRIADGTPLTERERLECELLEAHLRDSLRAPGLSDEHTTARVRAARSRGVEVVLIDDRGMAESAPEVGERVREAVVAALDATADGSVRIRILPPGRPTLASILVRAGADVRRTEYDHAGLPAG</sequence>
<dbReference type="RefSeq" id="WP_378613660.1">
    <property type="nucleotide sequence ID" value="NZ_JBHSAX010000014.1"/>
</dbReference>